<evidence type="ECO:0000313" key="3">
    <source>
        <dbReference type="Proteomes" id="UP000598971"/>
    </source>
</evidence>
<dbReference type="PANTHER" id="PTHR30327">
    <property type="entry name" value="UNCHARACTERIZED PROTEIN YQGE"/>
    <property type="match status" value="1"/>
</dbReference>
<dbReference type="SUPFAM" id="SSF143456">
    <property type="entry name" value="VC0467-like"/>
    <property type="match status" value="1"/>
</dbReference>
<comment type="similarity">
    <text evidence="1">Belongs to the UPF0301 (AlgH) family.</text>
</comment>
<gene>
    <name evidence="2" type="ORF">GD597_16330</name>
</gene>
<dbReference type="EMBL" id="WHPF01000012">
    <property type="protein sequence ID" value="NNV57042.1"/>
    <property type="molecule type" value="Genomic_DNA"/>
</dbReference>
<dbReference type="Gene3D" id="3.40.1740.10">
    <property type="entry name" value="VC0467-like"/>
    <property type="match status" value="1"/>
</dbReference>
<dbReference type="AlphaFoldDB" id="A0A8J8FGL4"/>
<dbReference type="InterPro" id="IPR003774">
    <property type="entry name" value="AlgH-like"/>
</dbReference>
<sequence>MANLSSGIILIADPFLKDPNFKRTSVFLCDHQPNQGSIGFVLNRKENLLIGDLLPDLEACNFPVFYGGPVQTDTLHFIHQCPQLIADGIEITDGIFWGGNFEQASVALKKQLIQPNEIRFYLGYSGWSEGQLADEITEKSWLITEANRKLVFHTNETQIWPEAIKQIGGEYVQIINYPIDPALN</sequence>
<dbReference type="Pfam" id="PF02622">
    <property type="entry name" value="DUF179"/>
    <property type="match status" value="1"/>
</dbReference>
<dbReference type="PANTHER" id="PTHR30327:SF1">
    <property type="entry name" value="UPF0301 PROTEIN YQGE"/>
    <property type="match status" value="1"/>
</dbReference>
<proteinExistence type="inferred from homology"/>
<reference evidence="2" key="1">
    <citation type="submission" date="2019-10" db="EMBL/GenBank/DDBJ databases">
        <title>Draft genome sequence of Panacibacter sp. KCS-6.</title>
        <authorList>
            <person name="Yim K.J."/>
        </authorList>
    </citation>
    <scope>NUCLEOTIDE SEQUENCE</scope>
    <source>
        <strain evidence="2">KCS-6</strain>
    </source>
</reference>
<protein>
    <submittedName>
        <fullName evidence="2">YqgE/AlgH family protein</fullName>
    </submittedName>
</protein>
<dbReference type="Proteomes" id="UP000598971">
    <property type="component" value="Unassembled WGS sequence"/>
</dbReference>
<comment type="caution">
    <text evidence="2">The sequence shown here is derived from an EMBL/GenBank/DDBJ whole genome shotgun (WGS) entry which is preliminary data.</text>
</comment>
<organism evidence="2 3">
    <name type="scientific">Limnovirga soli</name>
    <dbReference type="NCBI Taxonomy" id="2656915"/>
    <lineage>
        <taxon>Bacteria</taxon>
        <taxon>Pseudomonadati</taxon>
        <taxon>Bacteroidota</taxon>
        <taxon>Chitinophagia</taxon>
        <taxon>Chitinophagales</taxon>
        <taxon>Chitinophagaceae</taxon>
        <taxon>Limnovirga</taxon>
    </lineage>
</organism>
<dbReference type="RefSeq" id="WP_171608988.1">
    <property type="nucleotide sequence ID" value="NZ_WHPF01000012.1"/>
</dbReference>
<keyword evidence="3" id="KW-1185">Reference proteome</keyword>
<name>A0A8J8FGL4_9BACT</name>
<evidence type="ECO:0000256" key="1">
    <source>
        <dbReference type="ARBA" id="ARBA00009600"/>
    </source>
</evidence>
<evidence type="ECO:0000313" key="2">
    <source>
        <dbReference type="EMBL" id="NNV57042.1"/>
    </source>
</evidence>
<dbReference type="GO" id="GO:0005829">
    <property type="term" value="C:cytosol"/>
    <property type="evidence" value="ECO:0007669"/>
    <property type="project" value="TreeGrafter"/>
</dbReference>
<accession>A0A8J8FGL4</accession>